<comment type="similarity">
    <text evidence="1">Belongs to the SorC transcriptional regulatory family.</text>
</comment>
<proteinExistence type="inferred from homology"/>
<dbReference type="Gene3D" id="3.40.50.1360">
    <property type="match status" value="1"/>
</dbReference>
<reference evidence="8" key="1">
    <citation type="journal article" date="2009" name="Environ. Microbiol.">
        <title>Contribution of mobile genetic elements to Desulfovibrio vulgaris genome plasticity.</title>
        <authorList>
            <person name="Walker C.B."/>
            <person name="Stolyar S."/>
            <person name="Chivian D."/>
            <person name="Pinel N."/>
            <person name="Gabster J.A."/>
            <person name="Dehal P.S."/>
            <person name="He Z."/>
            <person name="Yang Z.K."/>
            <person name="Yen H.C."/>
            <person name="Zhou J."/>
            <person name="Wall J.D."/>
            <person name="Hazen T.C."/>
            <person name="Arkin A.P."/>
            <person name="Stahl D.A."/>
        </authorList>
    </citation>
    <scope>NUCLEOTIDE SEQUENCE [LARGE SCALE GENOMIC DNA]</scope>
    <source>
        <strain evidence="8">DP4</strain>
    </source>
</reference>
<dbReference type="Pfam" id="PF04198">
    <property type="entry name" value="Sugar-bind"/>
    <property type="match status" value="1"/>
</dbReference>
<accession>A0A0H3A5K5</accession>
<dbReference type="HOGENOM" id="CLU_054506_1_1_7"/>
<dbReference type="AlphaFoldDB" id="A0A0H3A5K5"/>
<evidence type="ECO:0000256" key="2">
    <source>
        <dbReference type="ARBA" id="ARBA00023015"/>
    </source>
</evidence>
<evidence type="ECO:0000259" key="6">
    <source>
        <dbReference type="Pfam" id="PF13545"/>
    </source>
</evidence>
<name>A0A0H3A5K5_NITV4</name>
<dbReference type="Proteomes" id="UP000009173">
    <property type="component" value="Chromosome"/>
</dbReference>
<gene>
    <name evidence="7" type="ordered locus">Dvul_0255</name>
</gene>
<dbReference type="SUPFAM" id="SSF100950">
    <property type="entry name" value="NagB/RpiA/CoA transferase-like"/>
    <property type="match status" value="1"/>
</dbReference>
<dbReference type="GO" id="GO:0006355">
    <property type="term" value="P:regulation of DNA-templated transcription"/>
    <property type="evidence" value="ECO:0007669"/>
    <property type="project" value="InterPro"/>
</dbReference>
<dbReference type="Pfam" id="PF13545">
    <property type="entry name" value="HTH_Crp_2"/>
    <property type="match status" value="1"/>
</dbReference>
<dbReference type="GO" id="GO:0003677">
    <property type="term" value="F:DNA binding"/>
    <property type="evidence" value="ECO:0007669"/>
    <property type="project" value="UniProtKB-KW"/>
</dbReference>
<dbReference type="EMBL" id="CP000527">
    <property type="protein sequence ID" value="ABM27279.1"/>
    <property type="molecule type" value="Genomic_DNA"/>
</dbReference>
<evidence type="ECO:0000313" key="7">
    <source>
        <dbReference type="EMBL" id="ABM27279.1"/>
    </source>
</evidence>
<dbReference type="InterPro" id="IPR036390">
    <property type="entry name" value="WH_DNA-bd_sf"/>
</dbReference>
<dbReference type="PANTHER" id="PTHR34294">
    <property type="entry name" value="TRANSCRIPTIONAL REGULATOR-RELATED"/>
    <property type="match status" value="1"/>
</dbReference>
<dbReference type="InterPro" id="IPR012318">
    <property type="entry name" value="HTH_CRP"/>
</dbReference>
<keyword evidence="2" id="KW-0805">Transcription regulation</keyword>
<dbReference type="KEGG" id="dvl:Dvul_0255"/>
<keyword evidence="4" id="KW-0804">Transcription</keyword>
<sequence>MERAQHDHALLSRIAWAYYVNGMTQSDIASWLGTSRVRVNRMLQVCRDEGYVQIMVHSGKAACFEAEKAMEDRFGLRRAIVIPTPPTPRQLNRNLGHAAGYYLAGILKNGTSVGMGWGTTVAAAAASIPRKPAEHLTVVSLYGGLPHSIVINPYEIVTTIARRVQAEQTFYIAAPMFAPTPETCRLLKSQALFKAVYARALQVDVALIGLGELAPDATNVQLGAISHDDVESLERAGAVGEVFGTFVDAEGVPVLHPRNECFMGPDLEEVRAIPHSIAAAGGVKKTGIIRAALSGGFIDVLVTDEETATRLLAQHTEAQA</sequence>
<evidence type="ECO:0000256" key="1">
    <source>
        <dbReference type="ARBA" id="ARBA00010466"/>
    </source>
</evidence>
<dbReference type="PANTHER" id="PTHR34294:SF1">
    <property type="entry name" value="TRANSCRIPTIONAL REGULATOR LSRR"/>
    <property type="match status" value="1"/>
</dbReference>
<dbReference type="InterPro" id="IPR007324">
    <property type="entry name" value="Sugar-bd_dom_put"/>
</dbReference>
<dbReference type="InterPro" id="IPR051054">
    <property type="entry name" value="SorC_transcr_regulators"/>
</dbReference>
<dbReference type="RefSeq" id="WP_011791496.1">
    <property type="nucleotide sequence ID" value="NC_008751.1"/>
</dbReference>
<feature type="domain" description="Sugar-binding" evidence="5">
    <location>
        <begin position="62"/>
        <end position="313"/>
    </location>
</feature>
<dbReference type="GO" id="GO:0030246">
    <property type="term" value="F:carbohydrate binding"/>
    <property type="evidence" value="ECO:0007669"/>
    <property type="project" value="InterPro"/>
</dbReference>
<dbReference type="SUPFAM" id="SSF46785">
    <property type="entry name" value="Winged helix' DNA-binding domain"/>
    <property type="match status" value="1"/>
</dbReference>
<dbReference type="InterPro" id="IPR036388">
    <property type="entry name" value="WH-like_DNA-bd_sf"/>
</dbReference>
<feature type="domain" description="HTH crp-type" evidence="6">
    <location>
        <begin position="23"/>
        <end position="53"/>
    </location>
</feature>
<dbReference type="Gene3D" id="1.10.10.10">
    <property type="entry name" value="Winged helix-like DNA-binding domain superfamily/Winged helix DNA-binding domain"/>
    <property type="match status" value="1"/>
</dbReference>
<protein>
    <submittedName>
        <fullName evidence="7">Transcriptional regulator, DeoR family</fullName>
    </submittedName>
</protein>
<keyword evidence="3" id="KW-0238">DNA-binding</keyword>
<evidence type="ECO:0000256" key="4">
    <source>
        <dbReference type="ARBA" id="ARBA00023163"/>
    </source>
</evidence>
<dbReference type="InterPro" id="IPR037171">
    <property type="entry name" value="NagB/RpiA_transferase-like"/>
</dbReference>
<evidence type="ECO:0000313" key="8">
    <source>
        <dbReference type="Proteomes" id="UP000009173"/>
    </source>
</evidence>
<evidence type="ECO:0000259" key="5">
    <source>
        <dbReference type="Pfam" id="PF04198"/>
    </source>
</evidence>
<organism evidence="7 8">
    <name type="scientific">Nitratidesulfovibrio vulgaris (strain DP4)</name>
    <name type="common">Desulfovibrio vulgaris</name>
    <dbReference type="NCBI Taxonomy" id="391774"/>
    <lineage>
        <taxon>Bacteria</taxon>
        <taxon>Pseudomonadati</taxon>
        <taxon>Thermodesulfobacteriota</taxon>
        <taxon>Desulfovibrionia</taxon>
        <taxon>Desulfovibrionales</taxon>
        <taxon>Desulfovibrionaceae</taxon>
        <taxon>Nitratidesulfovibrio</taxon>
    </lineage>
</organism>
<evidence type="ECO:0000256" key="3">
    <source>
        <dbReference type="ARBA" id="ARBA00023125"/>
    </source>
</evidence>